<proteinExistence type="predicted"/>
<organism evidence="2 3">
    <name type="scientific">Hoyosella rhizosphaerae</name>
    <dbReference type="NCBI Taxonomy" id="1755582"/>
    <lineage>
        <taxon>Bacteria</taxon>
        <taxon>Bacillati</taxon>
        <taxon>Actinomycetota</taxon>
        <taxon>Actinomycetes</taxon>
        <taxon>Mycobacteriales</taxon>
        <taxon>Hoyosellaceae</taxon>
        <taxon>Hoyosella</taxon>
    </lineage>
</organism>
<comment type="caution">
    <text evidence="2">The sequence shown here is derived from an EMBL/GenBank/DDBJ whole genome shotgun (WGS) entry which is preliminary data.</text>
</comment>
<reference evidence="2" key="1">
    <citation type="journal article" date="2014" name="Int. J. Syst. Evol. Microbiol.">
        <title>Complete genome sequence of Corynebacterium casei LMG S-19264T (=DSM 44701T), isolated from a smear-ripened cheese.</title>
        <authorList>
            <consortium name="US DOE Joint Genome Institute (JGI-PGF)"/>
            <person name="Walter F."/>
            <person name="Albersmeier A."/>
            <person name="Kalinowski J."/>
            <person name="Ruckert C."/>
        </authorList>
    </citation>
    <scope>NUCLEOTIDE SEQUENCE</scope>
    <source>
        <strain evidence="2">CGMCC 1.15478</strain>
    </source>
</reference>
<dbReference type="EMBL" id="BMJH01000004">
    <property type="protein sequence ID" value="GGC75583.1"/>
    <property type="molecule type" value="Genomic_DNA"/>
</dbReference>
<keyword evidence="3" id="KW-1185">Reference proteome</keyword>
<accession>A0A916XJT2</accession>
<dbReference type="AlphaFoldDB" id="A0A916XJT2"/>
<dbReference type="Proteomes" id="UP000641514">
    <property type="component" value="Unassembled WGS sequence"/>
</dbReference>
<reference evidence="2" key="2">
    <citation type="submission" date="2020-09" db="EMBL/GenBank/DDBJ databases">
        <authorList>
            <person name="Sun Q."/>
            <person name="Zhou Y."/>
        </authorList>
    </citation>
    <scope>NUCLEOTIDE SEQUENCE</scope>
    <source>
        <strain evidence="2">CGMCC 1.15478</strain>
    </source>
</reference>
<name>A0A916XJT2_9ACTN</name>
<evidence type="ECO:0000313" key="2">
    <source>
        <dbReference type="EMBL" id="GGC75583.1"/>
    </source>
</evidence>
<gene>
    <name evidence="2" type="ORF">GCM10011410_31130</name>
</gene>
<feature type="region of interest" description="Disordered" evidence="1">
    <location>
        <begin position="1"/>
        <end position="24"/>
    </location>
</feature>
<evidence type="ECO:0000313" key="3">
    <source>
        <dbReference type="Proteomes" id="UP000641514"/>
    </source>
</evidence>
<sequence>MSPAAGRRFGSDPAAATKEKTAMHASTVHRSAVVSHQERILGGYQVPFGGVRTIAEISSYAM</sequence>
<evidence type="ECO:0000256" key="1">
    <source>
        <dbReference type="SAM" id="MobiDB-lite"/>
    </source>
</evidence>
<protein>
    <submittedName>
        <fullName evidence="2">Uncharacterized protein</fullName>
    </submittedName>
</protein>